<evidence type="ECO:0000313" key="1">
    <source>
        <dbReference type="EMBL" id="BDP41366.1"/>
    </source>
</evidence>
<dbReference type="RefSeq" id="WP_264777137.1">
    <property type="nucleotide sequence ID" value="NZ_AP026560.1"/>
</dbReference>
<accession>A0ABN6RI33</accession>
<dbReference type="EMBL" id="AP026560">
    <property type="protein sequence ID" value="BDP41366.1"/>
    <property type="molecule type" value="Genomic_DNA"/>
</dbReference>
<keyword evidence="2" id="KW-1185">Reference proteome</keyword>
<reference evidence="1" key="1">
    <citation type="submission" date="2022-07" db="EMBL/GenBank/DDBJ databases">
        <title>Complete Genome Sequence of the Radioresistant Bacterium Deinococcus aetherius ST0316, Isolated from the Air Dust collected in Lower Stratosphere above Japan.</title>
        <authorList>
            <person name="Satoh K."/>
            <person name="Hagiwara K."/>
            <person name="Katsumata K."/>
            <person name="Kubo A."/>
            <person name="Yokobori S."/>
            <person name="Yamagishi A."/>
            <person name="Oono Y."/>
            <person name="Narumi I."/>
        </authorList>
    </citation>
    <scope>NUCLEOTIDE SEQUENCE</scope>
    <source>
        <strain evidence="1">ST0316</strain>
    </source>
</reference>
<proteinExistence type="predicted"/>
<dbReference type="Proteomes" id="UP001064971">
    <property type="component" value="Chromosome"/>
</dbReference>
<organism evidence="1 2">
    <name type="scientific">Deinococcus aetherius</name>
    <dbReference type="NCBI Taxonomy" id="200252"/>
    <lineage>
        <taxon>Bacteria</taxon>
        <taxon>Thermotogati</taxon>
        <taxon>Deinococcota</taxon>
        <taxon>Deinococci</taxon>
        <taxon>Deinococcales</taxon>
        <taxon>Deinococcaceae</taxon>
        <taxon>Deinococcus</taxon>
    </lineage>
</organism>
<gene>
    <name evidence="1" type="ORF">DAETH_13350</name>
</gene>
<name>A0ABN6RI33_9DEIO</name>
<protein>
    <recommendedName>
        <fullName evidence="3">Death domain-containing protein</fullName>
    </recommendedName>
</protein>
<evidence type="ECO:0000313" key="2">
    <source>
        <dbReference type="Proteomes" id="UP001064971"/>
    </source>
</evidence>
<sequence>MSGDWASLTEYRAALEFVWALETLAHFIPFSPFGSVEEMAAFCERLADAHAGNAAALFHLWLRWVAEGNWRSEPLAWLLVNLLLRHPIEGEAALSTVCHGVSRMGAERLRRQFGED</sequence>
<evidence type="ECO:0008006" key="3">
    <source>
        <dbReference type="Google" id="ProtNLM"/>
    </source>
</evidence>